<dbReference type="InterPro" id="IPR029016">
    <property type="entry name" value="GAF-like_dom_sf"/>
</dbReference>
<dbReference type="SUPFAM" id="SSF160246">
    <property type="entry name" value="EspE N-terminal domain-like"/>
    <property type="match status" value="1"/>
</dbReference>
<keyword evidence="6" id="KW-1185">Reference proteome</keyword>
<reference evidence="5 6" key="1">
    <citation type="submission" date="2024-07" db="EMBL/GenBank/DDBJ databases">
        <title>Uliginosibacterium flavum JJ3220;KACC:17644.</title>
        <authorList>
            <person name="Kim M.K."/>
        </authorList>
    </citation>
    <scope>NUCLEOTIDE SEQUENCE [LARGE SCALE GENOMIC DNA]</scope>
    <source>
        <strain evidence="5 6">KACC:17644</strain>
    </source>
</reference>
<accession>A0ABV2TMS7</accession>
<dbReference type="PANTHER" id="PTHR30258">
    <property type="entry name" value="TYPE II SECRETION SYSTEM PROTEIN GSPE-RELATED"/>
    <property type="match status" value="1"/>
</dbReference>
<dbReference type="InterPro" id="IPR003018">
    <property type="entry name" value="GAF"/>
</dbReference>
<dbReference type="SUPFAM" id="SSF52540">
    <property type="entry name" value="P-loop containing nucleoside triphosphate hydrolases"/>
    <property type="match status" value="1"/>
</dbReference>
<dbReference type="Proteomes" id="UP001549691">
    <property type="component" value="Unassembled WGS sequence"/>
</dbReference>
<dbReference type="SMART" id="SM00382">
    <property type="entry name" value="AAA"/>
    <property type="match status" value="1"/>
</dbReference>
<dbReference type="CDD" id="cd01129">
    <property type="entry name" value="PulE-GspE-like"/>
    <property type="match status" value="1"/>
</dbReference>
<dbReference type="PANTHER" id="PTHR30258:SF2">
    <property type="entry name" value="COMG OPERON PROTEIN 1"/>
    <property type="match status" value="1"/>
</dbReference>
<comment type="similarity">
    <text evidence="1">Belongs to the GSP E family.</text>
</comment>
<evidence type="ECO:0000256" key="3">
    <source>
        <dbReference type="ARBA" id="ARBA00022840"/>
    </source>
</evidence>
<dbReference type="Pfam" id="PF05157">
    <property type="entry name" value="MshEN"/>
    <property type="match status" value="1"/>
</dbReference>
<gene>
    <name evidence="5" type="ORF">ABXR19_13660</name>
</gene>
<proteinExistence type="inferred from homology"/>
<organism evidence="5 6">
    <name type="scientific">Uliginosibacterium flavum</name>
    <dbReference type="NCBI Taxonomy" id="1396831"/>
    <lineage>
        <taxon>Bacteria</taxon>
        <taxon>Pseudomonadati</taxon>
        <taxon>Pseudomonadota</taxon>
        <taxon>Betaproteobacteria</taxon>
        <taxon>Rhodocyclales</taxon>
        <taxon>Zoogloeaceae</taxon>
        <taxon>Uliginosibacterium</taxon>
    </lineage>
</organism>
<evidence type="ECO:0000256" key="2">
    <source>
        <dbReference type="ARBA" id="ARBA00022741"/>
    </source>
</evidence>
<dbReference type="EMBL" id="JBEWZI010000014">
    <property type="protein sequence ID" value="MET7015236.1"/>
    <property type="molecule type" value="Genomic_DNA"/>
</dbReference>
<evidence type="ECO:0000313" key="5">
    <source>
        <dbReference type="EMBL" id="MET7015236.1"/>
    </source>
</evidence>
<dbReference type="InterPro" id="IPR027417">
    <property type="entry name" value="P-loop_NTPase"/>
</dbReference>
<feature type="domain" description="Bacterial type II secretion system protein E" evidence="4">
    <location>
        <begin position="572"/>
        <end position="586"/>
    </location>
</feature>
<evidence type="ECO:0000259" key="4">
    <source>
        <dbReference type="PROSITE" id="PS00662"/>
    </source>
</evidence>
<dbReference type="SUPFAM" id="SSF55781">
    <property type="entry name" value="GAF domain-like"/>
    <property type="match status" value="1"/>
</dbReference>
<keyword evidence="3" id="KW-0067">ATP-binding</keyword>
<keyword evidence="2" id="KW-0547">Nucleotide-binding</keyword>
<dbReference type="Pfam" id="PF00437">
    <property type="entry name" value="T2SSE"/>
    <property type="match status" value="1"/>
</dbReference>
<evidence type="ECO:0000313" key="6">
    <source>
        <dbReference type="Proteomes" id="UP001549691"/>
    </source>
</evidence>
<dbReference type="InterPro" id="IPR007831">
    <property type="entry name" value="T2SS_GspE_N"/>
</dbReference>
<dbReference type="Pfam" id="PF01590">
    <property type="entry name" value="GAF"/>
    <property type="match status" value="1"/>
</dbReference>
<dbReference type="SMART" id="SM00065">
    <property type="entry name" value="GAF"/>
    <property type="match status" value="1"/>
</dbReference>
<dbReference type="PROSITE" id="PS00662">
    <property type="entry name" value="T2SP_E"/>
    <property type="match status" value="1"/>
</dbReference>
<name>A0ABV2TMS7_9RHOO</name>
<dbReference type="InterPro" id="IPR037257">
    <property type="entry name" value="T2SS_E_N_sf"/>
</dbReference>
<sequence>MSTTPSRHGSALARRLAFFKGLQSLNTRIHDTSNIDEIIFEVSAEVCALFGAERMTIYVVDESGNTLSSRVKTGLHVAKSIRLPISDKSIAGFCALHRRMLNIHNVYDENELRQISASIEFRREVDERSGFHCKQMLVAPLVHPEGSRLLGVIQLMNTLDGDAFSSVEEEGVLALAQTLAIAFAQRLQTSVPLRSKYHQLVLKGRLSDKELDQSAEDARNRKITQESVLADDRKIALADIGAAMSAFYGVPYEPFKPERIKPMDLLRNIKREYAIQNGWLPLEETQEGVVILAVDPEHVMGSRVVLNVFQNAKLIYRVSTRAEFDQTVAQYFDQSLDDLSVGDILSDLNEGDEASSSNDELSAASDNELVKLVNRIIVDAHRQGASDIHIEPRPGKEKMLVRFRKDGLLVPYVEVPAIYRNPMVARIKIMCDLDISERRKPQDGKIKFRKYGPLDIELRVATIPTAGSMEDVVMRLLTQGEPIPIEKLALSDYNLKRLTATVTKPYGLFFVCGPTGSGKTTTLHSILKYINRPETKIWTAEDPVEITQRGLRQVQVNRKAGLDFPTVMRAFLRADPDVIMVGEMRDAETVQVGIEASLTGHMVFSTLHTNSAPESVVRLLDMGMDPFNFADALLGVLAQRLARRLCKHCRAPEVASDEEITAILDEYCEDLRKTQQFRDNPSEARNEILADWHERFADANGRFVLYRPAGCPECSQSGYRGRIGLHELMLGSDAIRRQVQIRALVSDLLVTALEEGMRTLRQDGIEKVLSGDTDMAQVRRVCIR</sequence>
<dbReference type="RefSeq" id="WP_354601696.1">
    <property type="nucleotide sequence ID" value="NZ_JBEWZI010000014.1"/>
</dbReference>
<dbReference type="InterPro" id="IPR003593">
    <property type="entry name" value="AAA+_ATPase"/>
</dbReference>
<dbReference type="Gene3D" id="3.30.450.40">
    <property type="match status" value="1"/>
</dbReference>
<dbReference type="Gene3D" id="3.30.450.90">
    <property type="match status" value="1"/>
</dbReference>
<protein>
    <submittedName>
        <fullName evidence="5">GspE/PulE family protein</fullName>
    </submittedName>
</protein>
<comment type="caution">
    <text evidence="5">The sequence shown here is derived from an EMBL/GenBank/DDBJ whole genome shotgun (WGS) entry which is preliminary data.</text>
</comment>
<dbReference type="Gene3D" id="3.40.50.300">
    <property type="entry name" value="P-loop containing nucleotide triphosphate hydrolases"/>
    <property type="match status" value="1"/>
</dbReference>
<dbReference type="InterPro" id="IPR001482">
    <property type="entry name" value="T2SS/T4SS_dom"/>
</dbReference>
<evidence type="ECO:0000256" key="1">
    <source>
        <dbReference type="ARBA" id="ARBA00006611"/>
    </source>
</evidence>